<gene>
    <name evidence="1" type="ORF">AB1Y20_012871</name>
</gene>
<reference evidence="1 2" key="1">
    <citation type="journal article" date="2024" name="Science">
        <title>Giant polyketide synthase enzymes in the biosynthesis of giant marine polyether toxins.</title>
        <authorList>
            <person name="Fallon T.R."/>
            <person name="Shende V.V."/>
            <person name="Wierzbicki I.H."/>
            <person name="Pendleton A.L."/>
            <person name="Watervoot N.F."/>
            <person name="Auber R.P."/>
            <person name="Gonzalez D.J."/>
            <person name="Wisecaver J.H."/>
            <person name="Moore B.S."/>
        </authorList>
    </citation>
    <scope>NUCLEOTIDE SEQUENCE [LARGE SCALE GENOMIC DNA]</scope>
    <source>
        <strain evidence="1 2">12B1</strain>
    </source>
</reference>
<sequence length="335" mass="36176">MGFGAIAATAQFYFYGRRHMTATGWQRASAKYDVAALSELDLTGKVFVVTGANSGIGFCLSQYLANRGATLYMACRSKERAEAACNTIVKESGSTTVHMLIGDCGVKADVLRMASELGTLETKVDCLVCNAGALLHERTQTVDGHEVTFATHLLCGSYLLSKELLPLLKKASEPRVLFVSSGGMYNTKWPGTVIGTNSGKNAPKYDGTRAYAYAKRGQVLLAEQLTSRHPSIKFATCHPGWTDTPGVEEAFGSSKRYLQPLRTLWQGAEGIAWLCGCPAGDIEGGAFYLDRSPQPKHLAGPFFTEGKYTKNSPAEVEELMQLLEEQVQVSTTASS</sequence>
<evidence type="ECO:0008006" key="3">
    <source>
        <dbReference type="Google" id="ProtNLM"/>
    </source>
</evidence>
<dbReference type="AlphaFoldDB" id="A0AB34ILS1"/>
<dbReference type="InterPro" id="IPR002347">
    <property type="entry name" value="SDR_fam"/>
</dbReference>
<dbReference type="PANTHER" id="PTHR44656">
    <property type="entry name" value="DEHYDROGENASE/REDUCTASE SDR FAMILY MEMBER 12"/>
    <property type="match status" value="1"/>
</dbReference>
<dbReference type="Gene3D" id="3.40.50.720">
    <property type="entry name" value="NAD(P)-binding Rossmann-like Domain"/>
    <property type="match status" value="1"/>
</dbReference>
<dbReference type="Pfam" id="PF00106">
    <property type="entry name" value="adh_short"/>
    <property type="match status" value="1"/>
</dbReference>
<name>A0AB34ILS1_PRYPA</name>
<organism evidence="1 2">
    <name type="scientific">Prymnesium parvum</name>
    <name type="common">Toxic golden alga</name>
    <dbReference type="NCBI Taxonomy" id="97485"/>
    <lineage>
        <taxon>Eukaryota</taxon>
        <taxon>Haptista</taxon>
        <taxon>Haptophyta</taxon>
        <taxon>Prymnesiophyceae</taxon>
        <taxon>Prymnesiales</taxon>
        <taxon>Prymnesiaceae</taxon>
        <taxon>Prymnesium</taxon>
    </lineage>
</organism>
<dbReference type="PANTHER" id="PTHR44656:SF7">
    <property type="entry name" value="DEHYDROGENASE_REDUCTASE SDR FAMILY MEMBER 12"/>
    <property type="match status" value="1"/>
</dbReference>
<dbReference type="Proteomes" id="UP001515480">
    <property type="component" value="Unassembled WGS sequence"/>
</dbReference>
<dbReference type="InterPro" id="IPR036291">
    <property type="entry name" value="NAD(P)-bd_dom_sf"/>
</dbReference>
<dbReference type="EMBL" id="JBGBPQ010000024">
    <property type="protein sequence ID" value="KAL1500202.1"/>
    <property type="molecule type" value="Genomic_DNA"/>
</dbReference>
<evidence type="ECO:0000313" key="2">
    <source>
        <dbReference type="Proteomes" id="UP001515480"/>
    </source>
</evidence>
<comment type="caution">
    <text evidence="1">The sequence shown here is derived from an EMBL/GenBank/DDBJ whole genome shotgun (WGS) entry which is preliminary data.</text>
</comment>
<dbReference type="PRINTS" id="PR00081">
    <property type="entry name" value="GDHRDH"/>
</dbReference>
<proteinExistence type="predicted"/>
<accession>A0AB34ILS1</accession>
<keyword evidence="2" id="KW-1185">Reference proteome</keyword>
<protein>
    <recommendedName>
        <fullName evidence="3">Dehydrogenase/reductase SDR family member 12</fullName>
    </recommendedName>
</protein>
<dbReference type="InterPro" id="IPR052992">
    <property type="entry name" value="SDR_member_12"/>
</dbReference>
<evidence type="ECO:0000313" key="1">
    <source>
        <dbReference type="EMBL" id="KAL1500202.1"/>
    </source>
</evidence>
<dbReference type="SUPFAM" id="SSF51735">
    <property type="entry name" value="NAD(P)-binding Rossmann-fold domains"/>
    <property type="match status" value="1"/>
</dbReference>